<name>A0A2T3HRB6_9SPHI</name>
<sequence>MHRGYWHSSPAGEEKWPHILERYNHLMMEEYAPVRALNRAYVYARVHGYSAGIEEAEKLRLSENHHYHGLLAELYSKSDMQKALFHCAEAIKLCKSAVARNLLQARLESLRFSANSNS</sequence>
<evidence type="ECO:0008006" key="3">
    <source>
        <dbReference type="Google" id="ProtNLM"/>
    </source>
</evidence>
<dbReference type="EMBL" id="PYLS01000001">
    <property type="protein sequence ID" value="PST84956.1"/>
    <property type="molecule type" value="Genomic_DNA"/>
</dbReference>
<dbReference type="Proteomes" id="UP000240912">
    <property type="component" value="Unassembled WGS sequence"/>
</dbReference>
<keyword evidence="2" id="KW-1185">Reference proteome</keyword>
<accession>A0A2T3HRB6</accession>
<evidence type="ECO:0000313" key="1">
    <source>
        <dbReference type="EMBL" id="PST84956.1"/>
    </source>
</evidence>
<evidence type="ECO:0000313" key="2">
    <source>
        <dbReference type="Proteomes" id="UP000240912"/>
    </source>
</evidence>
<dbReference type="OrthoDB" id="9780299at2"/>
<reference evidence="1 2" key="1">
    <citation type="submission" date="2018-03" db="EMBL/GenBank/DDBJ databases">
        <authorList>
            <person name="Keele B.F."/>
        </authorList>
    </citation>
    <scope>NUCLEOTIDE SEQUENCE [LARGE SCALE GENOMIC DNA]</scope>
    <source>
        <strain evidence="1 2">YL28-9</strain>
    </source>
</reference>
<gene>
    <name evidence="1" type="ORF">C7T94_02215</name>
</gene>
<organism evidence="1 2">
    <name type="scientific">Pedobacter yulinensis</name>
    <dbReference type="NCBI Taxonomy" id="2126353"/>
    <lineage>
        <taxon>Bacteria</taxon>
        <taxon>Pseudomonadati</taxon>
        <taxon>Bacteroidota</taxon>
        <taxon>Sphingobacteriia</taxon>
        <taxon>Sphingobacteriales</taxon>
        <taxon>Sphingobacteriaceae</taxon>
        <taxon>Pedobacter</taxon>
    </lineage>
</organism>
<dbReference type="AlphaFoldDB" id="A0A2T3HRB6"/>
<comment type="caution">
    <text evidence="1">The sequence shown here is derived from an EMBL/GenBank/DDBJ whole genome shotgun (WGS) entry which is preliminary data.</text>
</comment>
<protein>
    <recommendedName>
        <fullName evidence="3">RNA polymerase subunit sigma-24</fullName>
    </recommendedName>
</protein>
<proteinExistence type="predicted"/>